<feature type="transmembrane region" description="Helical" evidence="2">
    <location>
        <begin position="468"/>
        <end position="492"/>
    </location>
</feature>
<accession>A0A8B6XBN7</accession>
<feature type="compositionally biased region" description="Acidic residues" evidence="1">
    <location>
        <begin position="103"/>
        <end position="121"/>
    </location>
</feature>
<sequence>MTHDVLPDTPPAPLATADARTPEERRAALRALRVRRAAAKARGAKATALRLAAEARRAEADAARAERDAAALSPGDDAAPPAVPRPARAPRRPPLDDRRRDSDDDSLAPDATGDDQLDDEPTVLPRLRAARRQRGWRDYPAFVIAFVASVLAIAYWGFVASPRYVSEAHVVIQQADMPGGGGAVDFSSLLGGIGGSGDRPNQLLLRDHLMSVDMLDKLEQRLHLRAHYADKSRDFVSRMFREDAPIEWFHDYFQSRVTVEYDEYTGLLLIRTQAYTPEMATAITTELVDEGERYMNLVGHRLAEVQVRFLESQVGDMRDRALTARQKLLAFQNEHGMAAPETTAENIVGIVNKLDGQLSDLATRRNALLGYLVPTSPAVVDLDLQIAATRKQLEQEKARLAAPEGKPLNQTVEEYQRLEMSAQFDQDVYKTALSALEQGRIQAARTLKKVSVLQAPTVPQYSMEPRRLYNIAAFTLAAFLLAAVVQLLIAVISEHRD</sequence>
<dbReference type="Proteomes" id="UP000675920">
    <property type="component" value="Unplaced"/>
</dbReference>
<evidence type="ECO:0000313" key="4">
    <source>
        <dbReference type="RefSeq" id="WP_084545237.1"/>
    </source>
</evidence>
<name>A0A8B6XBN7_9BURK</name>
<feature type="compositionally biased region" description="Basic and acidic residues" evidence="1">
    <location>
        <begin position="93"/>
        <end position="102"/>
    </location>
</feature>
<evidence type="ECO:0008006" key="5">
    <source>
        <dbReference type="Google" id="ProtNLM"/>
    </source>
</evidence>
<dbReference type="RefSeq" id="WP_084545237.1">
    <property type="nucleotide sequence ID" value="NZ_AXWS01000019.1"/>
</dbReference>
<evidence type="ECO:0000313" key="3">
    <source>
        <dbReference type="Proteomes" id="UP000675920"/>
    </source>
</evidence>
<dbReference type="PANTHER" id="PTHR32309:SF13">
    <property type="entry name" value="FERRIC ENTEROBACTIN TRANSPORT PROTEIN FEPE"/>
    <property type="match status" value="1"/>
</dbReference>
<reference evidence="4" key="1">
    <citation type="submission" date="2025-08" db="UniProtKB">
        <authorList>
            <consortium name="RefSeq"/>
        </authorList>
    </citation>
    <scope>IDENTIFICATION</scope>
</reference>
<feature type="region of interest" description="Disordered" evidence="1">
    <location>
        <begin position="62"/>
        <end position="124"/>
    </location>
</feature>
<proteinExistence type="predicted"/>
<organism evidence="3 4">
    <name type="scientific">Derxia gummosa DSM 723</name>
    <dbReference type="NCBI Taxonomy" id="1121388"/>
    <lineage>
        <taxon>Bacteria</taxon>
        <taxon>Pseudomonadati</taxon>
        <taxon>Pseudomonadota</taxon>
        <taxon>Betaproteobacteria</taxon>
        <taxon>Burkholderiales</taxon>
        <taxon>Alcaligenaceae</taxon>
        <taxon>Derxia</taxon>
    </lineage>
</organism>
<keyword evidence="2" id="KW-0812">Transmembrane</keyword>
<keyword evidence="3" id="KW-1185">Reference proteome</keyword>
<evidence type="ECO:0000256" key="1">
    <source>
        <dbReference type="SAM" id="MobiDB-lite"/>
    </source>
</evidence>
<dbReference type="GO" id="GO:0005886">
    <property type="term" value="C:plasma membrane"/>
    <property type="evidence" value="ECO:0007669"/>
    <property type="project" value="TreeGrafter"/>
</dbReference>
<dbReference type="AlphaFoldDB" id="A0A8B6XBN7"/>
<evidence type="ECO:0000256" key="2">
    <source>
        <dbReference type="SAM" id="Phobius"/>
    </source>
</evidence>
<dbReference type="PANTHER" id="PTHR32309">
    <property type="entry name" value="TYROSINE-PROTEIN KINASE"/>
    <property type="match status" value="1"/>
</dbReference>
<keyword evidence="2" id="KW-1133">Transmembrane helix</keyword>
<feature type="compositionally biased region" description="Low complexity" evidence="1">
    <location>
        <begin position="70"/>
        <end position="80"/>
    </location>
</feature>
<dbReference type="InterPro" id="IPR050445">
    <property type="entry name" value="Bact_polysacc_biosynth/exp"/>
</dbReference>
<feature type="region of interest" description="Disordered" evidence="1">
    <location>
        <begin position="1"/>
        <end position="23"/>
    </location>
</feature>
<feature type="transmembrane region" description="Helical" evidence="2">
    <location>
        <begin position="139"/>
        <end position="158"/>
    </location>
</feature>
<dbReference type="GO" id="GO:0004713">
    <property type="term" value="F:protein tyrosine kinase activity"/>
    <property type="evidence" value="ECO:0007669"/>
    <property type="project" value="TreeGrafter"/>
</dbReference>
<dbReference type="OrthoDB" id="5497849at2"/>
<protein>
    <recommendedName>
        <fullName evidence="5">Capsular polysaccharide transport system permease protein</fullName>
    </recommendedName>
</protein>
<keyword evidence="2" id="KW-0472">Membrane</keyword>